<dbReference type="GO" id="GO:0004521">
    <property type="term" value="F:RNA endonuclease activity"/>
    <property type="evidence" value="ECO:0007669"/>
    <property type="project" value="UniProtKB-UniRule"/>
</dbReference>
<proteinExistence type="inferred from homology"/>
<dbReference type="OrthoDB" id="430326at2759"/>
<evidence type="ECO:0000313" key="13">
    <source>
        <dbReference type="EMBL" id="KRY56735.1"/>
    </source>
</evidence>
<evidence type="ECO:0000256" key="5">
    <source>
        <dbReference type="ARBA" id="ARBA00022723"/>
    </source>
</evidence>
<keyword evidence="5 11" id="KW-0479">Metal-binding</keyword>
<evidence type="ECO:0000256" key="1">
    <source>
        <dbReference type="ARBA" id="ARBA00001936"/>
    </source>
</evidence>
<keyword evidence="9 11" id="KW-0464">Manganese</keyword>
<keyword evidence="6 11" id="KW-0255">Endonuclease</keyword>
<evidence type="ECO:0000256" key="3">
    <source>
        <dbReference type="ARBA" id="ARBA00011245"/>
    </source>
</evidence>
<feature type="domain" description="EndoU" evidence="12">
    <location>
        <begin position="84"/>
        <end position="346"/>
    </location>
</feature>
<evidence type="ECO:0000256" key="7">
    <source>
        <dbReference type="ARBA" id="ARBA00022801"/>
    </source>
</evidence>
<dbReference type="GO" id="GO:0003723">
    <property type="term" value="F:RNA binding"/>
    <property type="evidence" value="ECO:0007669"/>
    <property type="project" value="UniProtKB-UniRule"/>
</dbReference>
<gene>
    <name evidence="13" type="primary">K02A11.3</name>
    <name evidence="13" type="ORF">T03_15938</name>
</gene>
<dbReference type="InterPro" id="IPR037227">
    <property type="entry name" value="EndoU-like"/>
</dbReference>
<evidence type="ECO:0000256" key="11">
    <source>
        <dbReference type="RuleBase" id="RU367085"/>
    </source>
</evidence>
<sequence>MILNFCTCEHKSIGKLFTLEHCQTNLRYNWHICSIFFAVVKLVLKNRKLYNAFSLGKKERTIYQLYYISLLQLVISCFAVANVTDEELIKLSVELGKIDDSFAKLSGVTLNLQRRYSQDSTSSLGQLFGEVPADVKLRPSVAAFVELFEHFIPETGKEEIISKRKSKTIDNFIVAVVESSVMKMFMQFLRSKNISEASSENEFKKYLQTIWFQLYPRKNHVLDSCAFEHTFLGEIYKKKVMGMHNWIRMAYLQETEKAQYNGYYSLIADKYLSISFTWNKATKHKSGFLLRTSPEYEMALYTMCYIFRNEQDCFVKFRSCTGNIFTYSLQRRNKSYLSTAYFVPDSDCKN</sequence>
<organism evidence="13 14">
    <name type="scientific">Trichinella britovi</name>
    <name type="common">Parasitic roundworm</name>
    <dbReference type="NCBI Taxonomy" id="45882"/>
    <lineage>
        <taxon>Eukaryota</taxon>
        <taxon>Metazoa</taxon>
        <taxon>Ecdysozoa</taxon>
        <taxon>Nematoda</taxon>
        <taxon>Enoplea</taxon>
        <taxon>Dorylaimia</taxon>
        <taxon>Trichinellida</taxon>
        <taxon>Trichinellidae</taxon>
        <taxon>Trichinella</taxon>
    </lineage>
</organism>
<comment type="subunit">
    <text evidence="3 11">Monomer.</text>
</comment>
<evidence type="ECO:0000256" key="6">
    <source>
        <dbReference type="ARBA" id="ARBA00022759"/>
    </source>
</evidence>
<dbReference type="GO" id="GO:0046872">
    <property type="term" value="F:metal ion binding"/>
    <property type="evidence" value="ECO:0007669"/>
    <property type="project" value="UniProtKB-UniRule"/>
</dbReference>
<evidence type="ECO:0000256" key="4">
    <source>
        <dbReference type="ARBA" id="ARBA00022722"/>
    </source>
</evidence>
<evidence type="ECO:0000256" key="2">
    <source>
        <dbReference type="ARBA" id="ARBA00010168"/>
    </source>
</evidence>
<accession>A0A0V1D5C3</accession>
<name>A0A0V1D5C3_TRIBR</name>
<reference evidence="13 14" key="1">
    <citation type="submission" date="2015-01" db="EMBL/GenBank/DDBJ databases">
        <title>Evolution of Trichinella species and genotypes.</title>
        <authorList>
            <person name="Korhonen P.K."/>
            <person name="Edoardo P."/>
            <person name="Giuseppe L.R."/>
            <person name="Gasser R.B."/>
        </authorList>
    </citation>
    <scope>NUCLEOTIDE SEQUENCE [LARGE SCALE GENOMIC DNA]</scope>
    <source>
        <strain evidence="13">ISS120</strain>
    </source>
</reference>
<dbReference type="CDD" id="cd21159">
    <property type="entry name" value="XendoU"/>
    <property type="match status" value="1"/>
</dbReference>
<dbReference type="GO" id="GO:0016787">
    <property type="term" value="F:hydrolase activity"/>
    <property type="evidence" value="ECO:0007669"/>
    <property type="project" value="UniProtKB-KW"/>
</dbReference>
<protein>
    <submittedName>
        <fullName evidence="13">Poly(U)-specific endoribonuclease-like protein</fullName>
    </submittedName>
</protein>
<evidence type="ECO:0000313" key="14">
    <source>
        <dbReference type="Proteomes" id="UP000054653"/>
    </source>
</evidence>
<dbReference type="Proteomes" id="UP000054653">
    <property type="component" value="Unassembled WGS sequence"/>
</dbReference>
<evidence type="ECO:0000256" key="10">
    <source>
        <dbReference type="ARBA" id="ARBA00023239"/>
    </source>
</evidence>
<dbReference type="PANTHER" id="PTHR12439">
    <property type="entry name" value="PLACENTAL PROTEIN 11-RELATED"/>
    <property type="match status" value="1"/>
</dbReference>
<keyword evidence="4 11" id="KW-0540">Nuclease</keyword>
<evidence type="ECO:0000259" key="12">
    <source>
        <dbReference type="PROSITE" id="PS51959"/>
    </source>
</evidence>
<dbReference type="GO" id="GO:0016829">
    <property type="term" value="F:lyase activity"/>
    <property type="evidence" value="ECO:0007669"/>
    <property type="project" value="UniProtKB-KW"/>
</dbReference>
<dbReference type="SUPFAM" id="SSF142877">
    <property type="entry name" value="EndoU-like"/>
    <property type="match status" value="1"/>
</dbReference>
<keyword evidence="7 11" id="KW-0378">Hydrolase</keyword>
<evidence type="ECO:0000256" key="8">
    <source>
        <dbReference type="ARBA" id="ARBA00022884"/>
    </source>
</evidence>
<dbReference type="OMA" id="WIRMAYL"/>
<dbReference type="AlphaFoldDB" id="A0A0V1D5C3"/>
<dbReference type="PROSITE" id="PS51959">
    <property type="entry name" value="ENDOU"/>
    <property type="match status" value="1"/>
</dbReference>
<comment type="similarity">
    <text evidence="2 11">Belongs to the ENDOU family.</text>
</comment>
<dbReference type="Pfam" id="PF09412">
    <property type="entry name" value="XendoU"/>
    <property type="match status" value="1"/>
</dbReference>
<dbReference type="PANTHER" id="PTHR12439:SF42">
    <property type="entry name" value="ENDORIBONUCLEASE-RELATED"/>
    <property type="match status" value="1"/>
</dbReference>
<dbReference type="InterPro" id="IPR018998">
    <property type="entry name" value="EndoU_C"/>
</dbReference>
<dbReference type="InterPro" id="IPR039787">
    <property type="entry name" value="ENDOU"/>
</dbReference>
<comment type="caution">
    <text evidence="13">The sequence shown here is derived from an EMBL/GenBank/DDBJ whole genome shotgun (WGS) entry which is preliminary data.</text>
</comment>
<keyword evidence="8 11" id="KW-0694">RNA-binding</keyword>
<comment type="cofactor">
    <cofactor evidence="1 11">
        <name>Mn(2+)</name>
        <dbReference type="ChEBI" id="CHEBI:29035"/>
    </cofactor>
</comment>
<evidence type="ECO:0000256" key="9">
    <source>
        <dbReference type="ARBA" id="ARBA00023211"/>
    </source>
</evidence>
<keyword evidence="14" id="KW-1185">Reference proteome</keyword>
<dbReference type="EMBL" id="JYDI01000039">
    <property type="protein sequence ID" value="KRY56735.1"/>
    <property type="molecule type" value="Genomic_DNA"/>
</dbReference>
<keyword evidence="10" id="KW-0456">Lyase</keyword>